<proteinExistence type="inferred from homology"/>
<gene>
    <name evidence="8" type="ORF">APZ16_02975</name>
</gene>
<dbReference type="GO" id="GO:0030170">
    <property type="term" value="F:pyridoxal phosphate binding"/>
    <property type="evidence" value="ECO:0007669"/>
    <property type="project" value="InterPro"/>
</dbReference>
<dbReference type="GO" id="GO:0006534">
    <property type="term" value="P:cysteine metabolic process"/>
    <property type="evidence" value="ECO:0007669"/>
    <property type="project" value="InterPro"/>
</dbReference>
<dbReference type="InterPro" id="IPR015421">
    <property type="entry name" value="PyrdxlP-dep_Trfase_major"/>
</dbReference>
<comment type="catalytic activity">
    <reaction evidence="6">
        <text>(sulfur carrier)-H + L-cysteine = (sulfur carrier)-SH + L-alanine</text>
        <dbReference type="Rhea" id="RHEA:43892"/>
        <dbReference type="Rhea" id="RHEA-COMP:14737"/>
        <dbReference type="Rhea" id="RHEA-COMP:14739"/>
        <dbReference type="ChEBI" id="CHEBI:29917"/>
        <dbReference type="ChEBI" id="CHEBI:35235"/>
        <dbReference type="ChEBI" id="CHEBI:57972"/>
        <dbReference type="ChEBI" id="CHEBI:64428"/>
        <dbReference type="EC" id="2.8.1.7"/>
    </reaction>
</comment>
<dbReference type="PANTHER" id="PTHR43586">
    <property type="entry name" value="CYSTEINE DESULFURASE"/>
    <property type="match status" value="1"/>
</dbReference>
<feature type="domain" description="Aminotransferase class V" evidence="7">
    <location>
        <begin position="20"/>
        <end position="388"/>
    </location>
</feature>
<evidence type="ECO:0000313" key="8">
    <source>
        <dbReference type="EMBL" id="KUO42440.1"/>
    </source>
</evidence>
<comment type="cofactor">
    <cofactor evidence="1">
        <name>pyridoxal 5'-phosphate</name>
        <dbReference type="ChEBI" id="CHEBI:597326"/>
    </cofactor>
</comment>
<dbReference type="SUPFAM" id="SSF53383">
    <property type="entry name" value="PLP-dependent transferases"/>
    <property type="match status" value="1"/>
</dbReference>
<dbReference type="AlphaFoldDB" id="A0A147K0V3"/>
<dbReference type="Proteomes" id="UP000074294">
    <property type="component" value="Unassembled WGS sequence"/>
</dbReference>
<dbReference type="InterPro" id="IPR016454">
    <property type="entry name" value="Cysteine_dSase"/>
</dbReference>
<evidence type="ECO:0000256" key="6">
    <source>
        <dbReference type="ARBA" id="ARBA00050776"/>
    </source>
</evidence>
<dbReference type="CDD" id="cd06453">
    <property type="entry name" value="SufS_like"/>
    <property type="match status" value="1"/>
</dbReference>
<keyword evidence="5" id="KW-0663">Pyridoxal phosphate</keyword>
<evidence type="ECO:0000256" key="1">
    <source>
        <dbReference type="ARBA" id="ARBA00001933"/>
    </source>
</evidence>
<reference evidence="8 9" key="1">
    <citation type="journal article" date="2016" name="Nat. Microbiol.">
        <title>Genomic inference of the metabolism of cosmopolitan subsurface Archaea, Hadesarchaea.</title>
        <authorList>
            <person name="Baker B.J."/>
            <person name="Saw J.H."/>
            <person name="Lind A.E."/>
            <person name="Lazar C.S."/>
            <person name="Hinrichs K.-U."/>
            <person name="Teske A.P."/>
            <person name="Ettema T.J."/>
        </authorList>
    </citation>
    <scope>NUCLEOTIDE SEQUENCE [LARGE SCALE GENOMIC DNA]</scope>
</reference>
<dbReference type="GO" id="GO:0031071">
    <property type="term" value="F:cysteine desulfurase activity"/>
    <property type="evidence" value="ECO:0007669"/>
    <property type="project" value="UniProtKB-EC"/>
</dbReference>
<dbReference type="EC" id="2.8.1.7" evidence="3"/>
<dbReference type="Pfam" id="PF00266">
    <property type="entry name" value="Aminotran_5"/>
    <property type="match status" value="1"/>
</dbReference>
<dbReference type="STRING" id="1776334.APZ16_02975"/>
<evidence type="ECO:0000313" key="9">
    <source>
        <dbReference type="Proteomes" id="UP000074294"/>
    </source>
</evidence>
<keyword evidence="4" id="KW-0808">Transferase</keyword>
<dbReference type="InterPro" id="IPR015422">
    <property type="entry name" value="PyrdxlP-dep_Trfase_small"/>
</dbReference>
<dbReference type="Gene3D" id="3.90.1150.10">
    <property type="entry name" value="Aspartate Aminotransferase, domain 1"/>
    <property type="match status" value="1"/>
</dbReference>
<evidence type="ECO:0000256" key="4">
    <source>
        <dbReference type="ARBA" id="ARBA00022679"/>
    </source>
</evidence>
<evidence type="ECO:0000259" key="7">
    <source>
        <dbReference type="Pfam" id="PF00266"/>
    </source>
</evidence>
<dbReference type="PIRSF" id="PIRSF005572">
    <property type="entry name" value="NifS"/>
    <property type="match status" value="1"/>
</dbReference>
<sequence length="401" mass="44275">MTKSVEEVRAEIPFLRTGIIYLDNAATTPTPEPVIEAMLDYYHEYSANVGRGLHRAAKRATAEFESAREKIARVIGAKSNEIIFTKNTTEAINLVARGLDFRRGDKIITTVFEHHSNLLPWQQLERERGVKLEIVGSSKECLLDPAEFEAAIDKNTRLIATHHVSNAIGSIQPVEEIGKLAQENDIIYLVDAAQSIGHMPVDVGRLHCDFLAAPGHKGLLGPQGTGFLFAREERIRELAPLLTGGGIVDDVELHASKLVEPPQLFDAGTPNIPGVIGLGRACEYVMDIGIEKIAERERKLIELMLAIEENSRVKVYGPRDLERRGGVVSFNVSGLGPHDVASMLDELAKIAVRSGHHCAQPTMRHLRVNGTVRASVHFFNLEQEIEKFVEVVEQIARELGT</sequence>
<comment type="caution">
    <text evidence="8">The sequence shown here is derived from an EMBL/GenBank/DDBJ whole genome shotgun (WGS) entry which is preliminary data.</text>
</comment>
<protein>
    <recommendedName>
        <fullName evidence="3">cysteine desulfurase</fullName>
        <ecNumber evidence="3">2.8.1.7</ecNumber>
    </recommendedName>
</protein>
<dbReference type="InterPro" id="IPR010970">
    <property type="entry name" value="Cys_dSase_SufS"/>
</dbReference>
<dbReference type="Gene3D" id="3.40.640.10">
    <property type="entry name" value="Type I PLP-dependent aspartate aminotransferase-like (Major domain)"/>
    <property type="match status" value="1"/>
</dbReference>
<dbReference type="InterPro" id="IPR015424">
    <property type="entry name" value="PyrdxlP-dep_Trfase"/>
</dbReference>
<accession>A0A147K0V3</accession>
<dbReference type="InterPro" id="IPR000192">
    <property type="entry name" value="Aminotrans_V_dom"/>
</dbReference>
<comment type="similarity">
    <text evidence="2">Belongs to the class-V pyridoxal-phosphate-dependent aminotransferase family. Csd subfamily.</text>
</comment>
<dbReference type="EMBL" id="LQMQ01000007">
    <property type="protein sequence ID" value="KUO42440.1"/>
    <property type="molecule type" value="Genomic_DNA"/>
</dbReference>
<evidence type="ECO:0000256" key="3">
    <source>
        <dbReference type="ARBA" id="ARBA00012239"/>
    </source>
</evidence>
<evidence type="ECO:0000256" key="2">
    <source>
        <dbReference type="ARBA" id="ARBA00010447"/>
    </source>
</evidence>
<name>A0A147K0V3_HADYE</name>
<organism evidence="8 9">
    <name type="scientific">Hadarchaeum yellowstonense</name>
    <dbReference type="NCBI Taxonomy" id="1776334"/>
    <lineage>
        <taxon>Archaea</taxon>
        <taxon>Methanobacteriati</taxon>
        <taxon>Candidatus Hadarchaeota</taxon>
        <taxon>Candidatus Hadarchaeia</taxon>
        <taxon>Candidatus Hadarchaeales</taxon>
        <taxon>Candidatus Hadarchaeaceae</taxon>
        <taxon>Candidatus Hadarchaeum</taxon>
    </lineage>
</organism>
<evidence type="ECO:0000256" key="5">
    <source>
        <dbReference type="ARBA" id="ARBA00022898"/>
    </source>
</evidence>
<dbReference type="PANTHER" id="PTHR43586:SF8">
    <property type="entry name" value="CYSTEINE DESULFURASE 1, CHLOROPLASTIC"/>
    <property type="match status" value="1"/>
</dbReference>